<organism evidence="2 4">
    <name type="scientific">Phocaeicola vulgatus</name>
    <name type="common">Bacteroides vulgatus</name>
    <dbReference type="NCBI Taxonomy" id="821"/>
    <lineage>
        <taxon>Bacteria</taxon>
        <taxon>Pseudomonadati</taxon>
        <taxon>Bacteroidota</taxon>
        <taxon>Bacteroidia</taxon>
        <taxon>Bacteroidales</taxon>
        <taxon>Bacteroidaceae</taxon>
        <taxon>Phocaeicola</taxon>
    </lineage>
</organism>
<evidence type="ECO:0000256" key="1">
    <source>
        <dbReference type="SAM" id="Phobius"/>
    </source>
</evidence>
<reference evidence="2 4" key="1">
    <citation type="journal article" date="2019" name="Nat. Med.">
        <title>A library of human gut bacterial isolates paired with longitudinal multiomics data enables mechanistic microbiome research.</title>
        <authorList>
            <person name="Poyet M."/>
            <person name="Groussin M."/>
            <person name="Gibbons S.M."/>
            <person name="Avila-Pacheco J."/>
            <person name="Jiang X."/>
            <person name="Kearney S.M."/>
            <person name="Perrotta A.R."/>
            <person name="Berdy B."/>
            <person name="Zhao S."/>
            <person name="Lieberman T.D."/>
            <person name="Swanson P.K."/>
            <person name="Smith M."/>
            <person name="Roesemann S."/>
            <person name="Alexander J.E."/>
            <person name="Rich S.A."/>
            <person name="Livny J."/>
            <person name="Vlamakis H."/>
            <person name="Clish C."/>
            <person name="Bullock K."/>
            <person name="Deik A."/>
            <person name="Scott J."/>
            <person name="Pierce K.A."/>
            <person name="Xavier R.J."/>
            <person name="Alm E.J."/>
        </authorList>
    </citation>
    <scope>NUCLEOTIDE SEQUENCE [LARGE SCALE GENOMIC DNA]</scope>
    <source>
        <strain evidence="2 4">BIOML-A73</strain>
    </source>
</reference>
<keyword evidence="1" id="KW-0812">Transmembrane</keyword>
<keyword evidence="1" id="KW-0472">Membrane</keyword>
<dbReference type="Proteomes" id="UP000433382">
    <property type="component" value="Unassembled WGS sequence"/>
</dbReference>
<dbReference type="EMBL" id="JAJCQG010000015">
    <property type="protein sequence ID" value="MCB7280666.1"/>
    <property type="molecule type" value="Genomic_DNA"/>
</dbReference>
<feature type="transmembrane region" description="Helical" evidence="1">
    <location>
        <begin position="183"/>
        <end position="203"/>
    </location>
</feature>
<dbReference type="RefSeq" id="WP_005853648.1">
    <property type="nucleotide sequence ID" value="NZ_AP025232.1"/>
</dbReference>
<evidence type="ECO:0008006" key="5">
    <source>
        <dbReference type="Google" id="ProtNLM"/>
    </source>
</evidence>
<feature type="transmembrane region" description="Helical" evidence="1">
    <location>
        <begin position="67"/>
        <end position="87"/>
    </location>
</feature>
<feature type="transmembrane region" description="Helical" evidence="1">
    <location>
        <begin position="110"/>
        <end position="132"/>
    </location>
</feature>
<protein>
    <recommendedName>
        <fullName evidence="5">Transmembrane protein</fullName>
    </recommendedName>
</protein>
<feature type="transmembrane region" description="Helical" evidence="1">
    <location>
        <begin position="28"/>
        <end position="47"/>
    </location>
</feature>
<evidence type="ECO:0000313" key="2">
    <source>
        <dbReference type="EMBL" id="KAB3566654.1"/>
    </source>
</evidence>
<gene>
    <name evidence="2" type="ORF">GAY01_16315</name>
    <name evidence="3" type="ORF">LI282_06390</name>
</gene>
<feature type="transmembrane region" description="Helical" evidence="1">
    <location>
        <begin position="258"/>
        <end position="279"/>
    </location>
</feature>
<dbReference type="Proteomes" id="UP001199363">
    <property type="component" value="Unassembled WGS sequence"/>
</dbReference>
<dbReference type="AlphaFoldDB" id="A0A396F2Y4"/>
<evidence type="ECO:0000313" key="3">
    <source>
        <dbReference type="EMBL" id="MCB7280666.1"/>
    </source>
</evidence>
<reference evidence="3" key="2">
    <citation type="submission" date="2021-10" db="EMBL/GenBank/DDBJ databases">
        <title>Collection of gut derived symbiotic bacterial strains cultured from healthy donors.</title>
        <authorList>
            <person name="Lin H."/>
            <person name="Littmann E."/>
            <person name="Kohout C."/>
            <person name="Pamer E.G."/>
        </authorList>
    </citation>
    <scope>NUCLEOTIDE SEQUENCE</scope>
    <source>
        <strain evidence="3">DFI.1.167</strain>
    </source>
</reference>
<evidence type="ECO:0000313" key="4">
    <source>
        <dbReference type="Proteomes" id="UP000433382"/>
    </source>
</evidence>
<sequence length="297" mass="34132">MDTNKFFSFPRIAMVMKREIMENWKTNLYRLIGIYAGFLLVMVFTMSKQASSYSDPQVAFQHYCSNVLGAFVLIIGIFGIVYAANIMENMITKEKRIAFLMLPATMIEKFVARFLIVTVGLAVAVFVAASLAEITRYLLLPLFNVPETFHQSVLYNLLSMASVDGEQIYRGSGYAMNMPYQNWLGELCGWAFLVWSHSLYILGGSYWYKKPFFKTLGTLMLISILCSVLSVHIISWVGNDGMRSFAEWLEANSQWMTLNKLLSLGVAFFSAFTMFNWWLSYRLFTRSQVIKPKFRLL</sequence>
<accession>A0A396F2Y4</accession>
<dbReference type="EMBL" id="WCZM01000026">
    <property type="protein sequence ID" value="KAB3566654.1"/>
    <property type="molecule type" value="Genomic_DNA"/>
</dbReference>
<proteinExistence type="predicted"/>
<feature type="transmembrane region" description="Helical" evidence="1">
    <location>
        <begin position="215"/>
        <end position="238"/>
    </location>
</feature>
<comment type="caution">
    <text evidence="2">The sequence shown here is derived from an EMBL/GenBank/DDBJ whole genome shotgun (WGS) entry which is preliminary data.</text>
</comment>
<keyword evidence="1" id="KW-1133">Transmembrane helix</keyword>
<name>A0A396F2Y4_PHOVU</name>